<dbReference type="InterPro" id="IPR049704">
    <property type="entry name" value="Aminotrans_3_PPA_site"/>
</dbReference>
<sequence length="421" mass="45625">MSEHEGHLSPLLKQSSGVLAERGEGVYLYDESGERYLDFTSGIGVLSTGHCHPKVVEAAQRQIGRVVHAQYAIVRHRPILELSEKLGELMPGAIDSFFYANAGTEAVEASIRLARQATGRPNIIAFRGCFHGRTMGSLSTTSSSSPVRQGVQPMMGGVAFAPFPDTYWYGWDEETAAQFCLKELDYVLQTISVPKETAAMLIEPVQGEAGYVPANTTFMKGLQERCREHGILFILDEVQAGNGRTGKYWAFEHFGIEPDVVVTAKGIASGFPLSVMGASDALMAKGWMGSQGGTYGGNAVACAAASATLDVIREEGLVENARERGAQLRARLEELKTRYPEIGNVSGMGLMLGTHMVDGQGRPDGDRSARLLKECERRGLLLIKCGAWGGQVVRWVPPLIVDAEQIDWAADQFEAALEATR</sequence>
<proteinExistence type="inferred from homology"/>
<dbReference type="SUPFAM" id="SSF53383">
    <property type="entry name" value="PLP-dependent transferases"/>
    <property type="match status" value="1"/>
</dbReference>
<dbReference type="Gene3D" id="3.90.1150.10">
    <property type="entry name" value="Aspartate Aminotransferase, domain 1"/>
    <property type="match status" value="1"/>
</dbReference>
<gene>
    <name evidence="6" type="primary">davT</name>
    <name evidence="6" type="ORF">KBTEX_02579</name>
</gene>
<dbReference type="EMBL" id="MN079132">
    <property type="protein sequence ID" value="QEA06249.1"/>
    <property type="molecule type" value="Genomic_DNA"/>
</dbReference>
<accession>A0A5B8RAL7</accession>
<dbReference type="InterPro" id="IPR050103">
    <property type="entry name" value="Class-III_PLP-dep_AT"/>
</dbReference>
<evidence type="ECO:0000256" key="4">
    <source>
        <dbReference type="ARBA" id="ARBA00022679"/>
    </source>
</evidence>
<evidence type="ECO:0000313" key="6">
    <source>
        <dbReference type="EMBL" id="QEA06249.1"/>
    </source>
</evidence>
<dbReference type="CDD" id="cd00610">
    <property type="entry name" value="OAT_like"/>
    <property type="match status" value="1"/>
</dbReference>
<organism evidence="6">
    <name type="scientific">uncultured organism</name>
    <dbReference type="NCBI Taxonomy" id="155900"/>
    <lineage>
        <taxon>unclassified sequences</taxon>
        <taxon>environmental samples</taxon>
    </lineage>
</organism>
<evidence type="ECO:0000256" key="3">
    <source>
        <dbReference type="ARBA" id="ARBA00022576"/>
    </source>
</evidence>
<dbReference type="FunFam" id="3.40.640.10:FF:000013">
    <property type="entry name" value="4-aminobutyrate aminotransferase"/>
    <property type="match status" value="1"/>
</dbReference>
<name>A0A5B8RAL7_9ZZZZ</name>
<keyword evidence="4 6" id="KW-0808">Transferase</keyword>
<dbReference type="EC" id="2.6.1.48" evidence="6"/>
<dbReference type="PANTHER" id="PTHR11986">
    <property type="entry name" value="AMINOTRANSFERASE CLASS III"/>
    <property type="match status" value="1"/>
</dbReference>
<dbReference type="AlphaFoldDB" id="A0A5B8RAL7"/>
<dbReference type="PROSITE" id="PS00600">
    <property type="entry name" value="AA_TRANSFER_CLASS_3"/>
    <property type="match status" value="1"/>
</dbReference>
<dbReference type="Gene3D" id="3.40.640.10">
    <property type="entry name" value="Type I PLP-dependent aspartate aminotransferase-like (Major domain)"/>
    <property type="match status" value="1"/>
</dbReference>
<dbReference type="PIRSF" id="PIRSF000521">
    <property type="entry name" value="Transaminase_4ab_Lys_Orn"/>
    <property type="match status" value="1"/>
</dbReference>
<dbReference type="InterPro" id="IPR015422">
    <property type="entry name" value="PyrdxlP-dep_Trfase_small"/>
</dbReference>
<dbReference type="InterPro" id="IPR005814">
    <property type="entry name" value="Aminotrans_3"/>
</dbReference>
<dbReference type="Pfam" id="PF00202">
    <property type="entry name" value="Aminotran_3"/>
    <property type="match status" value="1"/>
</dbReference>
<dbReference type="GO" id="GO:0030170">
    <property type="term" value="F:pyridoxal phosphate binding"/>
    <property type="evidence" value="ECO:0007669"/>
    <property type="project" value="InterPro"/>
</dbReference>
<dbReference type="PANTHER" id="PTHR11986:SF58">
    <property type="entry name" value="LEUCINE_METHIONINE RACEMASE"/>
    <property type="match status" value="1"/>
</dbReference>
<dbReference type="GO" id="GO:0047589">
    <property type="term" value="F:5-aminovalerate transaminase activity"/>
    <property type="evidence" value="ECO:0007669"/>
    <property type="project" value="UniProtKB-EC"/>
</dbReference>
<dbReference type="InterPro" id="IPR015424">
    <property type="entry name" value="PyrdxlP-dep_Trfase"/>
</dbReference>
<evidence type="ECO:0000256" key="5">
    <source>
        <dbReference type="ARBA" id="ARBA00022898"/>
    </source>
</evidence>
<evidence type="ECO:0000256" key="2">
    <source>
        <dbReference type="ARBA" id="ARBA00008954"/>
    </source>
</evidence>
<keyword evidence="3 6" id="KW-0032">Aminotransferase</keyword>
<dbReference type="InterPro" id="IPR015421">
    <property type="entry name" value="PyrdxlP-dep_Trfase_major"/>
</dbReference>
<evidence type="ECO:0000256" key="1">
    <source>
        <dbReference type="ARBA" id="ARBA00001933"/>
    </source>
</evidence>
<protein>
    <submittedName>
        <fullName evidence="6">5-aminovalerate aminotransferase DavT</fullName>
        <ecNumber evidence="6">2.6.1.48</ecNumber>
    </submittedName>
</protein>
<dbReference type="GO" id="GO:0042802">
    <property type="term" value="F:identical protein binding"/>
    <property type="evidence" value="ECO:0007669"/>
    <property type="project" value="TreeGrafter"/>
</dbReference>
<reference evidence="6" key="1">
    <citation type="submission" date="2019-06" db="EMBL/GenBank/DDBJ databases">
        <authorList>
            <person name="Murdoch R.W."/>
            <person name="Fathepure B."/>
        </authorList>
    </citation>
    <scope>NUCLEOTIDE SEQUENCE</scope>
</reference>
<comment type="similarity">
    <text evidence="2">Belongs to the class-III pyridoxal-phosphate-dependent aminotransferase family.</text>
</comment>
<keyword evidence="5" id="KW-0663">Pyridoxal phosphate</keyword>
<comment type="cofactor">
    <cofactor evidence="1">
        <name>pyridoxal 5'-phosphate</name>
        <dbReference type="ChEBI" id="CHEBI:597326"/>
    </cofactor>
</comment>